<evidence type="ECO:0000313" key="3">
    <source>
        <dbReference type="Proteomes" id="UP000728185"/>
    </source>
</evidence>
<dbReference type="InterPro" id="IPR050209">
    <property type="entry name" value="Rab_GTPases_membrane_traffic"/>
</dbReference>
<sequence length="196" mass="21733">MQFTGKRFQPVYDLTIGGEFGVRMINLVRKQIRLQIWDTAGQESFRSITRSYYRGAAGALLIYDVTRREIYTHSNSWLEDAQQHSISNRVITLIGNKCDLDARRSLEVEEGKASARELDLLFMESSAKMAVNVEEAFVSTALAVYEHLQDGVLDLNKDSAVVKVGPHQSFANHRGPYDAVGGSGAARTGGSCRGCR</sequence>
<reference evidence="2" key="1">
    <citation type="submission" date="2019-05" db="EMBL/GenBank/DDBJ databases">
        <title>Annotation for the trematode Fasciolopsis buski.</title>
        <authorList>
            <person name="Choi Y.-J."/>
        </authorList>
    </citation>
    <scope>NUCLEOTIDE SEQUENCE</scope>
    <source>
        <strain evidence="2">HT</strain>
        <tissue evidence="2">Whole worm</tissue>
    </source>
</reference>
<dbReference type="InterPro" id="IPR001806">
    <property type="entry name" value="Small_GTPase"/>
</dbReference>
<dbReference type="Pfam" id="PF00071">
    <property type="entry name" value="Ras"/>
    <property type="match status" value="1"/>
</dbReference>
<dbReference type="PROSITE" id="PS51419">
    <property type="entry name" value="RAB"/>
    <property type="match status" value="1"/>
</dbReference>
<dbReference type="SMART" id="SM00175">
    <property type="entry name" value="RAB"/>
    <property type="match status" value="1"/>
</dbReference>
<dbReference type="FunFam" id="3.40.50.300:FF:001447">
    <property type="entry name" value="Ras-related protein Rab-1B"/>
    <property type="match status" value="1"/>
</dbReference>
<dbReference type="Gene3D" id="3.40.50.300">
    <property type="entry name" value="P-loop containing nucleotide triphosphate hydrolases"/>
    <property type="match status" value="1"/>
</dbReference>
<dbReference type="EMBL" id="LUCM01002953">
    <property type="protein sequence ID" value="KAA0196548.1"/>
    <property type="molecule type" value="Genomic_DNA"/>
</dbReference>
<dbReference type="SMART" id="SM00174">
    <property type="entry name" value="RHO"/>
    <property type="match status" value="1"/>
</dbReference>
<dbReference type="SMART" id="SM00173">
    <property type="entry name" value="RAS"/>
    <property type="match status" value="1"/>
</dbReference>
<dbReference type="AlphaFoldDB" id="A0A8E0VP40"/>
<accession>A0A8E0VP40</accession>
<name>A0A8E0VP40_9TREM</name>
<organism evidence="2 3">
    <name type="scientific">Fasciolopsis buskii</name>
    <dbReference type="NCBI Taxonomy" id="27845"/>
    <lineage>
        <taxon>Eukaryota</taxon>
        <taxon>Metazoa</taxon>
        <taxon>Spiralia</taxon>
        <taxon>Lophotrochozoa</taxon>
        <taxon>Platyhelminthes</taxon>
        <taxon>Trematoda</taxon>
        <taxon>Digenea</taxon>
        <taxon>Plagiorchiida</taxon>
        <taxon>Echinostomata</taxon>
        <taxon>Echinostomatoidea</taxon>
        <taxon>Fasciolidae</taxon>
        <taxon>Fasciolopsis</taxon>
    </lineage>
</organism>
<dbReference type="InterPro" id="IPR027417">
    <property type="entry name" value="P-loop_NTPase"/>
</dbReference>
<dbReference type="Proteomes" id="UP000728185">
    <property type="component" value="Unassembled WGS sequence"/>
</dbReference>
<dbReference type="PRINTS" id="PR00449">
    <property type="entry name" value="RASTRNSFRMNG"/>
</dbReference>
<comment type="caution">
    <text evidence="2">The sequence shown here is derived from an EMBL/GenBank/DDBJ whole genome shotgun (WGS) entry which is preliminary data.</text>
</comment>
<keyword evidence="3" id="KW-1185">Reference proteome</keyword>
<dbReference type="GO" id="GO:0003924">
    <property type="term" value="F:GTPase activity"/>
    <property type="evidence" value="ECO:0007669"/>
    <property type="project" value="InterPro"/>
</dbReference>
<proteinExistence type="inferred from homology"/>
<dbReference type="InterPro" id="IPR005225">
    <property type="entry name" value="Small_GTP-bd"/>
</dbReference>
<gene>
    <name evidence="2" type="ORF">FBUS_11598</name>
</gene>
<dbReference type="SUPFAM" id="SSF52540">
    <property type="entry name" value="P-loop containing nucleoside triphosphate hydrolases"/>
    <property type="match status" value="1"/>
</dbReference>
<dbReference type="NCBIfam" id="TIGR00231">
    <property type="entry name" value="small_GTP"/>
    <property type="match status" value="1"/>
</dbReference>
<dbReference type="SMART" id="SM00176">
    <property type="entry name" value="RAN"/>
    <property type="match status" value="1"/>
</dbReference>
<dbReference type="PANTHER" id="PTHR47979">
    <property type="entry name" value="DRAB11-RELATED"/>
    <property type="match status" value="1"/>
</dbReference>
<comment type="similarity">
    <text evidence="1">Belongs to the small GTPase superfamily. Rab family.</text>
</comment>
<evidence type="ECO:0000313" key="2">
    <source>
        <dbReference type="EMBL" id="KAA0196548.1"/>
    </source>
</evidence>
<dbReference type="GO" id="GO:0005525">
    <property type="term" value="F:GTP binding"/>
    <property type="evidence" value="ECO:0007669"/>
    <property type="project" value="InterPro"/>
</dbReference>
<dbReference type="PROSITE" id="PS51421">
    <property type="entry name" value="RAS"/>
    <property type="match status" value="1"/>
</dbReference>
<dbReference type="OrthoDB" id="9989112at2759"/>
<evidence type="ECO:0000256" key="1">
    <source>
        <dbReference type="ARBA" id="ARBA00006270"/>
    </source>
</evidence>
<protein>
    <submittedName>
        <fullName evidence="2">Small GTPase</fullName>
    </submittedName>
</protein>